<feature type="transmembrane region" description="Helical" evidence="1">
    <location>
        <begin position="7"/>
        <end position="31"/>
    </location>
</feature>
<dbReference type="SUPFAM" id="SSF53300">
    <property type="entry name" value="vWA-like"/>
    <property type="match status" value="1"/>
</dbReference>
<keyword evidence="1" id="KW-0812">Transmembrane</keyword>
<proteinExistence type="predicted"/>
<protein>
    <submittedName>
        <fullName evidence="3">VWFA superfamily protein</fullName>
    </submittedName>
</protein>
<gene>
    <name evidence="3" type="ordered locus">P700755_003459</name>
</gene>
<dbReference type="RefSeq" id="WP_015025633.1">
    <property type="nucleotide sequence ID" value="NC_018721.1"/>
</dbReference>
<evidence type="ECO:0000313" key="3">
    <source>
        <dbReference type="EMBL" id="AFU70086.1"/>
    </source>
</evidence>
<evidence type="ECO:0000313" key="4">
    <source>
        <dbReference type="Proteomes" id="UP000008514"/>
    </source>
</evidence>
<dbReference type="KEGG" id="ptq:P700755_003459"/>
<name>K4ILZ7_PSYTT</name>
<evidence type="ECO:0000259" key="2">
    <source>
        <dbReference type="Pfam" id="PF01882"/>
    </source>
</evidence>
<dbReference type="InterPro" id="IPR002881">
    <property type="entry name" value="DUF58"/>
</dbReference>
<dbReference type="PANTHER" id="PTHR33608:SF3">
    <property type="entry name" value="SLR2013 PROTEIN"/>
    <property type="match status" value="1"/>
</dbReference>
<reference evidence="3" key="2">
    <citation type="submission" date="2012-09" db="EMBL/GenBank/DDBJ databases">
        <title>The complete sequence of Psychroflexus torquis an extreme psychrophile from sea-ice that is stimulated by light.</title>
        <authorList>
            <person name="Feng S."/>
            <person name="Powell S.M."/>
            <person name="Bowman J.P."/>
        </authorList>
    </citation>
    <scope>NUCLEOTIDE SEQUENCE [LARGE SCALE GENOMIC DNA]</scope>
    <source>
        <strain evidence="3">ATCC 700755</strain>
    </source>
</reference>
<keyword evidence="1" id="KW-0472">Membrane</keyword>
<dbReference type="HOGENOM" id="CLU_048408_0_0_10"/>
<reference evidence="3" key="1">
    <citation type="submission" date="2006-03" db="EMBL/GenBank/DDBJ databases">
        <authorList>
            <person name="Bowman J."/>
            <person name="Ferriera S."/>
            <person name="Johnson J."/>
            <person name="Kravitz S."/>
            <person name="Halpern A."/>
            <person name="Remington K."/>
            <person name="Beeson K."/>
            <person name="Tran B."/>
            <person name="Rogers Y.-H."/>
            <person name="Friedman R."/>
            <person name="Venter J.C."/>
        </authorList>
    </citation>
    <scope>NUCLEOTIDE SEQUENCE [LARGE SCALE GENOMIC DNA]</scope>
    <source>
        <strain evidence="3">ATCC 700755</strain>
    </source>
</reference>
<feature type="domain" description="DUF58" evidence="2">
    <location>
        <begin position="204"/>
        <end position="370"/>
    </location>
</feature>
<dbReference type="Proteomes" id="UP000008514">
    <property type="component" value="Chromosome"/>
</dbReference>
<keyword evidence="4" id="KW-1185">Reference proteome</keyword>
<dbReference type="eggNOG" id="COG1721">
    <property type="taxonomic scope" value="Bacteria"/>
</dbReference>
<sequence length="443" mass="51992">MRQFFSSLYFGQTFFKILYGFSGLYLLSFWFHSLFTISTILIVVFSIVFAIDLYRLYRRNGFYASREVAHKFSNSDANPVRIRLTNLYPFTIHTDIIDEIPEQFQKRDFLKSWTVQADSKDKFSYTLTPVQRGEYRFGFLNCYVSTKLRLVKRRFRFENESLVKVYPSFMQMRALDFMAIDQKMSQYGMKKIRKIGHTMEFEQIKNYVTGDDIRTINWKATAKHRRLMVNQYQDEKSQPIYNIIDVGRVMKMPFEGLSLLDYAINSSLAFSNIVLKKNDKVGMLTFAETVRNYVPANSKKTHLNTLLETLYGINTGFSVSDFNRLYANCKRTIAQRSLLMLYTNFEHITSLKRQMPYLRAIAKSHLLVVIFFQNTELEDMASLKTSKVSEIYDKTIAQEFVYNKKLMVKELEKNGIQAILTKPKDLSVNTINKYLEIKAKGLL</sequence>
<dbReference type="EMBL" id="CP003879">
    <property type="protein sequence ID" value="AFU70086.1"/>
    <property type="molecule type" value="Genomic_DNA"/>
</dbReference>
<evidence type="ECO:0000256" key="1">
    <source>
        <dbReference type="SAM" id="Phobius"/>
    </source>
</evidence>
<dbReference type="AlphaFoldDB" id="K4ILZ7"/>
<dbReference type="PANTHER" id="PTHR33608">
    <property type="entry name" value="BLL2464 PROTEIN"/>
    <property type="match status" value="1"/>
</dbReference>
<organism evidence="3 4">
    <name type="scientific">Psychroflexus torquis (strain ATCC 700755 / CIP 106069 / ACAM 623)</name>
    <dbReference type="NCBI Taxonomy" id="313595"/>
    <lineage>
        <taxon>Bacteria</taxon>
        <taxon>Pseudomonadati</taxon>
        <taxon>Bacteroidota</taxon>
        <taxon>Flavobacteriia</taxon>
        <taxon>Flavobacteriales</taxon>
        <taxon>Flavobacteriaceae</taxon>
        <taxon>Psychroflexus</taxon>
    </lineage>
</organism>
<dbReference type="Pfam" id="PF01882">
    <property type="entry name" value="DUF58"/>
    <property type="match status" value="1"/>
</dbReference>
<accession>K4ILZ7</accession>
<feature type="transmembrane region" description="Helical" evidence="1">
    <location>
        <begin position="37"/>
        <end position="57"/>
    </location>
</feature>
<dbReference type="InterPro" id="IPR036465">
    <property type="entry name" value="vWFA_dom_sf"/>
</dbReference>
<dbReference type="STRING" id="313595.P700755_003459"/>
<dbReference type="OrthoDB" id="845740at2"/>
<keyword evidence="1" id="KW-1133">Transmembrane helix</keyword>